<protein>
    <recommendedName>
        <fullName evidence="3">Ribosomal protein S14</fullName>
    </recommendedName>
</protein>
<organism evidence="1 2">
    <name type="scientific">Borreliella lusitaniae</name>
    <dbReference type="NCBI Taxonomy" id="100177"/>
    <lineage>
        <taxon>Bacteria</taxon>
        <taxon>Pseudomonadati</taxon>
        <taxon>Spirochaetota</taxon>
        <taxon>Spirochaetia</taxon>
        <taxon>Spirochaetales</taxon>
        <taxon>Borreliaceae</taxon>
        <taxon>Borreliella</taxon>
    </lineage>
</organism>
<sequence length="101" mass="12013">MSVKIVFKDFCILNQENSIKIKSEELEKETKLKLAKAFCQKFYSNIFSNKAIKKAFRKSIQKGLFEIKDQFRFFCKNYLLSRQIGLKPKRAFKSKVKHLKI</sequence>
<keyword evidence="1" id="KW-0614">Plasmid</keyword>
<keyword evidence="2" id="KW-1185">Reference proteome</keyword>
<evidence type="ECO:0000313" key="2">
    <source>
        <dbReference type="Proteomes" id="UP001301963"/>
    </source>
</evidence>
<evidence type="ECO:0000313" key="1">
    <source>
        <dbReference type="EMBL" id="WNY69152.1"/>
    </source>
</evidence>
<gene>
    <name evidence="1" type="ORF">QIA44_04805</name>
</gene>
<accession>A0ABZ0CIX4</accession>
<evidence type="ECO:0008006" key="3">
    <source>
        <dbReference type="Google" id="ProtNLM"/>
    </source>
</evidence>
<name>A0ABZ0CIX4_9SPIR</name>
<geneLocation type="plasmid" evidence="1 2">
    <name>lp54</name>
</geneLocation>
<dbReference type="RefSeq" id="WP_316384083.1">
    <property type="nucleotide sequence ID" value="NZ_CP132471.1"/>
</dbReference>
<proteinExistence type="predicted"/>
<reference evidence="1" key="1">
    <citation type="submission" date="2023-07" db="EMBL/GenBank/DDBJ databases">
        <title>Genome sequencing of multiple Borrelia sensu lato isolates.</title>
        <authorList>
            <person name="Mongodin E.F."/>
            <person name="Rudenko N."/>
            <person name="Fraser C.M."/>
            <person name="Schutzer S."/>
            <person name="Luft B."/>
            <person name="Morgan R."/>
            <person name="Chastens S."/>
            <person name="Qiu W."/>
        </authorList>
    </citation>
    <scope>NUCLEOTIDE SEQUENCE [LARGE SCALE GENOMIC DNA]</scope>
    <source>
        <strain evidence="1">PotiB3</strain>
    </source>
</reference>
<dbReference type="Proteomes" id="UP001301963">
    <property type="component" value="Plasmid lp54"/>
</dbReference>
<dbReference type="EMBL" id="CP132471">
    <property type="protein sequence ID" value="WNY69152.1"/>
    <property type="molecule type" value="Genomic_DNA"/>
</dbReference>